<keyword evidence="5 9" id="KW-0812">Transmembrane</keyword>
<dbReference type="PROSITE" id="PS00216">
    <property type="entry name" value="SUGAR_TRANSPORT_1"/>
    <property type="match status" value="1"/>
</dbReference>
<dbReference type="GO" id="GO:0015293">
    <property type="term" value="F:symporter activity"/>
    <property type="evidence" value="ECO:0007669"/>
    <property type="project" value="UniProtKB-KW"/>
</dbReference>
<accession>A0A9X2A521</accession>
<dbReference type="InterPro" id="IPR020846">
    <property type="entry name" value="MFS_dom"/>
</dbReference>
<dbReference type="GO" id="GO:0005886">
    <property type="term" value="C:plasma membrane"/>
    <property type="evidence" value="ECO:0007669"/>
    <property type="project" value="UniProtKB-SubCell"/>
</dbReference>
<dbReference type="Gene3D" id="1.20.1250.20">
    <property type="entry name" value="MFS general substrate transporter like domains"/>
    <property type="match status" value="2"/>
</dbReference>
<evidence type="ECO:0000256" key="8">
    <source>
        <dbReference type="ARBA" id="ARBA00023136"/>
    </source>
</evidence>
<dbReference type="Pfam" id="PF07690">
    <property type="entry name" value="MFS_1"/>
    <property type="match status" value="1"/>
</dbReference>
<keyword evidence="4" id="KW-1003">Cell membrane</keyword>
<feature type="transmembrane region" description="Helical" evidence="9">
    <location>
        <begin position="203"/>
        <end position="222"/>
    </location>
</feature>
<evidence type="ECO:0000256" key="6">
    <source>
        <dbReference type="ARBA" id="ARBA00022847"/>
    </source>
</evidence>
<organism evidence="11 12">
    <name type="scientific">Moraxella tetraodonis</name>
    <dbReference type="NCBI Taxonomy" id="2767221"/>
    <lineage>
        <taxon>Bacteria</taxon>
        <taxon>Pseudomonadati</taxon>
        <taxon>Pseudomonadota</taxon>
        <taxon>Gammaproteobacteria</taxon>
        <taxon>Moraxellales</taxon>
        <taxon>Moraxellaceae</taxon>
        <taxon>Moraxella</taxon>
    </lineage>
</organism>
<name>A0A9X2A521_9GAMM</name>
<dbReference type="InterPro" id="IPR005829">
    <property type="entry name" value="Sugar_transporter_CS"/>
</dbReference>
<evidence type="ECO:0000256" key="1">
    <source>
        <dbReference type="ARBA" id="ARBA00004651"/>
    </source>
</evidence>
<feature type="transmembrane region" description="Helical" evidence="9">
    <location>
        <begin position="256"/>
        <end position="274"/>
    </location>
</feature>
<comment type="caution">
    <text evidence="11">The sequence shown here is derived from an EMBL/GenBank/DDBJ whole genome shotgun (WGS) entry which is preliminary data.</text>
</comment>
<feature type="transmembrane region" description="Helical" evidence="9">
    <location>
        <begin position="415"/>
        <end position="435"/>
    </location>
</feature>
<evidence type="ECO:0000313" key="12">
    <source>
        <dbReference type="Proteomes" id="UP001139238"/>
    </source>
</evidence>
<evidence type="ECO:0000313" key="11">
    <source>
        <dbReference type="EMBL" id="MCG8148577.1"/>
    </source>
</evidence>
<dbReference type="Proteomes" id="UP001139238">
    <property type="component" value="Unassembled WGS sequence"/>
</dbReference>
<dbReference type="PANTHER" id="PTHR43528:SF1">
    <property type="entry name" value="ALPHA-KETOGLUTARATE PERMEASE"/>
    <property type="match status" value="1"/>
</dbReference>
<evidence type="ECO:0000256" key="2">
    <source>
        <dbReference type="ARBA" id="ARBA00008240"/>
    </source>
</evidence>
<feature type="transmembrane region" description="Helical" evidence="9">
    <location>
        <begin position="106"/>
        <end position="138"/>
    </location>
</feature>
<evidence type="ECO:0000256" key="3">
    <source>
        <dbReference type="ARBA" id="ARBA00022448"/>
    </source>
</evidence>
<comment type="similarity">
    <text evidence="2">Belongs to the major facilitator superfamily. Metabolite:H+ Symporter (MHS) family (TC 2.A.1.6) family.</text>
</comment>
<dbReference type="EMBL" id="JACSYB010000001">
    <property type="protein sequence ID" value="MCG8148577.1"/>
    <property type="molecule type" value="Genomic_DNA"/>
</dbReference>
<comment type="subcellular location">
    <subcellularLocation>
        <location evidence="1">Cell membrane</location>
        <topology evidence="1">Multi-pass membrane protein</topology>
    </subcellularLocation>
</comment>
<feature type="transmembrane region" description="Helical" evidence="9">
    <location>
        <begin position="323"/>
        <end position="340"/>
    </location>
</feature>
<dbReference type="InterPro" id="IPR051084">
    <property type="entry name" value="H+-coupled_symporters"/>
</dbReference>
<dbReference type="InterPro" id="IPR011701">
    <property type="entry name" value="MFS"/>
</dbReference>
<dbReference type="AlphaFoldDB" id="A0A9X2A521"/>
<gene>
    <name evidence="11" type="ORF">H9W84_10635</name>
</gene>
<keyword evidence="8 9" id="KW-0472">Membrane</keyword>
<protein>
    <submittedName>
        <fullName evidence="11">MFS transporter</fullName>
    </submittedName>
</protein>
<dbReference type="FunFam" id="1.20.1250.20:FF:000001">
    <property type="entry name" value="Dicarboxylate MFS transporter"/>
    <property type="match status" value="1"/>
</dbReference>
<proteinExistence type="inferred from homology"/>
<dbReference type="PANTHER" id="PTHR43528">
    <property type="entry name" value="ALPHA-KETOGLUTARATE PERMEASE"/>
    <property type="match status" value="1"/>
</dbReference>
<feature type="transmembrane region" description="Helical" evidence="9">
    <location>
        <begin position="74"/>
        <end position="94"/>
    </location>
</feature>
<keyword evidence="7 9" id="KW-1133">Transmembrane helix</keyword>
<feature type="transmembrane region" description="Helical" evidence="9">
    <location>
        <begin position="43"/>
        <end position="62"/>
    </location>
</feature>
<dbReference type="InterPro" id="IPR036259">
    <property type="entry name" value="MFS_trans_sf"/>
</dbReference>
<feature type="domain" description="Major facilitator superfamily (MFS) profile" evidence="10">
    <location>
        <begin position="31"/>
        <end position="440"/>
    </location>
</feature>
<evidence type="ECO:0000256" key="7">
    <source>
        <dbReference type="ARBA" id="ARBA00022989"/>
    </source>
</evidence>
<dbReference type="PROSITE" id="PS50850">
    <property type="entry name" value="MFS"/>
    <property type="match status" value="1"/>
</dbReference>
<feature type="transmembrane region" description="Helical" evidence="9">
    <location>
        <begin position="346"/>
        <end position="363"/>
    </location>
</feature>
<evidence type="ECO:0000259" key="10">
    <source>
        <dbReference type="PROSITE" id="PS50850"/>
    </source>
</evidence>
<evidence type="ECO:0000256" key="5">
    <source>
        <dbReference type="ARBA" id="ARBA00022692"/>
    </source>
</evidence>
<reference evidence="11" key="1">
    <citation type="submission" date="2021-08" db="EMBL/GenBank/DDBJ databases">
        <title>Complete genome sequence of Moraxella sp strain PS-22.</title>
        <authorList>
            <person name="Das S.K."/>
        </authorList>
    </citation>
    <scope>NUCLEOTIDE SEQUENCE</scope>
    <source>
        <strain evidence="11">PS-22</strain>
    </source>
</reference>
<evidence type="ECO:0000256" key="9">
    <source>
        <dbReference type="SAM" id="Phobius"/>
    </source>
</evidence>
<keyword evidence="3" id="KW-0813">Transport</keyword>
<feature type="transmembrane region" description="Helical" evidence="9">
    <location>
        <begin position="167"/>
        <end position="191"/>
    </location>
</feature>
<evidence type="ECO:0000256" key="4">
    <source>
        <dbReference type="ARBA" id="ARBA00022475"/>
    </source>
</evidence>
<feature type="transmembrane region" description="Helical" evidence="9">
    <location>
        <begin position="384"/>
        <end position="409"/>
    </location>
</feature>
<feature type="transmembrane region" description="Helical" evidence="9">
    <location>
        <begin position="294"/>
        <end position="311"/>
    </location>
</feature>
<keyword evidence="12" id="KW-1185">Reference proteome</keyword>
<keyword evidence="6" id="KW-0769">Symport</keyword>
<dbReference type="SUPFAM" id="SSF103473">
    <property type="entry name" value="MFS general substrate transporter"/>
    <property type="match status" value="1"/>
</dbReference>
<sequence length="447" mass="48420">MTTFALSPTAVAMQQPAAEPYVKDPVLLKKAAKASFIGNFVEWFDYASYGYFATVIASVFFAKTDATVALMSTYAIFALSFIVRPFGGIFWGHIGDKYGRKAALSWSILIMSGATFLIGLLPSYATVGILAPVLLLLLRMIQGFSASGEYAGASAFMAEYAPPDKKGFYTSIVPASTSAGLLLGSLIAAAMTAFMDADFVQTWGWRIPFLLAAPLGLVGRYMRLNLEKTPAFKAFEESTIEKPVPIKNLFANHKKTLCIAFMLCSLNAVAFYLILSYMPTYLSTQMHINETQSLLAASISLVAYIGMIFTMGKLSDKYGRKTMLIIASVLFIALTVPLFHMLSMGGFLTIVLIQLVFSLLLSVNDGTLPAFLSEIFPVEVRYSGFAFTFNSANALLGGTTPLMATWLMSKTGSQIAPAWLLVIASVIALVATVMYKKSDSVSILEKG</sequence>